<accession>B4FGD0</accession>
<evidence type="ECO:0000313" key="1">
    <source>
        <dbReference type="EMBL" id="ACF81173.1"/>
    </source>
</evidence>
<proteinExistence type="evidence at transcript level"/>
<name>B4FGD0_MAIZE</name>
<sequence>MVRKGLAVLFFSPFSQMLFVHQHEWVRKARFWMHLLNWFLCREACRADKFFMHDVPENADKGRLPHRRFVLHGDKVWPAG</sequence>
<reference evidence="1" key="1">
    <citation type="journal article" date="2009" name="PLoS Genet.">
        <title>Sequencing, mapping, and analysis of 27,455 maize full-length cDNAs.</title>
        <authorList>
            <person name="Soderlund C."/>
            <person name="Descour A."/>
            <person name="Kudrna D."/>
            <person name="Bomhoff M."/>
            <person name="Boyd L."/>
            <person name="Currie J."/>
            <person name="Angelova A."/>
            <person name="Collura K."/>
            <person name="Wissotski M."/>
            <person name="Ashley E."/>
            <person name="Morrow D."/>
            <person name="Fernandes J."/>
            <person name="Walbot V."/>
            <person name="Yu Y."/>
        </authorList>
    </citation>
    <scope>NUCLEOTIDE SEQUENCE</scope>
    <source>
        <strain evidence="1">B73</strain>
    </source>
</reference>
<organism evidence="1">
    <name type="scientific">Zea mays</name>
    <name type="common">Maize</name>
    <dbReference type="NCBI Taxonomy" id="4577"/>
    <lineage>
        <taxon>Eukaryota</taxon>
        <taxon>Viridiplantae</taxon>
        <taxon>Streptophyta</taxon>
        <taxon>Embryophyta</taxon>
        <taxon>Tracheophyta</taxon>
        <taxon>Spermatophyta</taxon>
        <taxon>Magnoliopsida</taxon>
        <taxon>Liliopsida</taxon>
        <taxon>Poales</taxon>
        <taxon>Poaceae</taxon>
        <taxon>PACMAD clade</taxon>
        <taxon>Panicoideae</taxon>
        <taxon>Andropogonodae</taxon>
        <taxon>Andropogoneae</taxon>
        <taxon>Tripsacinae</taxon>
        <taxon>Zea</taxon>
    </lineage>
</organism>
<dbReference type="EMBL" id="BT036168">
    <property type="protein sequence ID" value="ACF81173.1"/>
    <property type="molecule type" value="mRNA"/>
</dbReference>
<protein>
    <submittedName>
        <fullName evidence="1">Uncharacterized protein</fullName>
    </submittedName>
</protein>
<dbReference type="AlphaFoldDB" id="B4FGD0"/>